<evidence type="ECO:0000256" key="10">
    <source>
        <dbReference type="ARBA" id="ARBA00030399"/>
    </source>
</evidence>
<evidence type="ECO:0000256" key="6">
    <source>
        <dbReference type="ARBA" id="ARBA00022603"/>
    </source>
</evidence>
<proteinExistence type="inferred from homology"/>
<keyword evidence="5" id="KW-0698">rRNA processing</keyword>
<dbReference type="NCBIfam" id="TIGR00563">
    <property type="entry name" value="rsmB"/>
    <property type="match status" value="1"/>
</dbReference>
<evidence type="ECO:0000256" key="7">
    <source>
        <dbReference type="ARBA" id="ARBA00022679"/>
    </source>
</evidence>
<dbReference type="PRINTS" id="PR02008">
    <property type="entry name" value="RCMTFAMILY"/>
</dbReference>
<organism evidence="15 16">
    <name type="scientific">Laedolimicola ammoniilytica</name>
    <dbReference type="NCBI Taxonomy" id="2981771"/>
    <lineage>
        <taxon>Bacteria</taxon>
        <taxon>Bacillati</taxon>
        <taxon>Bacillota</taxon>
        <taxon>Clostridia</taxon>
        <taxon>Lachnospirales</taxon>
        <taxon>Lachnospiraceae</taxon>
        <taxon>Laedolimicola</taxon>
    </lineage>
</organism>
<dbReference type="PANTHER" id="PTHR22807:SF53">
    <property type="entry name" value="RIBOSOMAL RNA SMALL SUBUNIT METHYLTRANSFERASE B-RELATED"/>
    <property type="match status" value="1"/>
</dbReference>
<dbReference type="SUPFAM" id="SSF53335">
    <property type="entry name" value="S-adenosyl-L-methionine-dependent methyltransferases"/>
    <property type="match status" value="1"/>
</dbReference>
<evidence type="ECO:0000313" key="15">
    <source>
        <dbReference type="EMBL" id="MCU6696414.1"/>
    </source>
</evidence>
<dbReference type="Gene3D" id="1.10.940.10">
    <property type="entry name" value="NusB-like"/>
    <property type="match status" value="1"/>
</dbReference>
<evidence type="ECO:0000256" key="3">
    <source>
        <dbReference type="ARBA" id="ARBA00012140"/>
    </source>
</evidence>
<dbReference type="RefSeq" id="WP_158362681.1">
    <property type="nucleotide sequence ID" value="NZ_JAOQKC010000006.1"/>
</dbReference>
<comment type="function">
    <text evidence="1">Specifically methylates the cytosine at position 967 (m5C967) of 16S rRNA.</text>
</comment>
<evidence type="ECO:0000256" key="8">
    <source>
        <dbReference type="ARBA" id="ARBA00022691"/>
    </source>
</evidence>
<comment type="subcellular location">
    <subcellularLocation>
        <location evidence="2">Cytoplasm</location>
    </subcellularLocation>
</comment>
<comment type="caution">
    <text evidence="15">The sequence shown here is derived from an EMBL/GenBank/DDBJ whole genome shotgun (WGS) entry which is preliminary data.</text>
</comment>
<dbReference type="EMBL" id="JAOQKC010000006">
    <property type="protein sequence ID" value="MCU6696414.1"/>
    <property type="molecule type" value="Genomic_DNA"/>
</dbReference>
<protein>
    <recommendedName>
        <fullName evidence="3">16S rRNA (cytosine(967)-C(5))-methyltransferase</fullName>
        <ecNumber evidence="3">2.1.1.176</ecNumber>
    </recommendedName>
    <alternativeName>
        <fullName evidence="10">16S rRNA m5C967 methyltransferase</fullName>
    </alternativeName>
    <alternativeName>
        <fullName evidence="11">rRNA (cytosine-C(5)-)-methyltransferase RsmB</fullName>
    </alternativeName>
</protein>
<dbReference type="PROSITE" id="PS51686">
    <property type="entry name" value="SAM_MT_RSMB_NOP"/>
    <property type="match status" value="1"/>
</dbReference>
<dbReference type="Gene3D" id="3.30.70.1170">
    <property type="entry name" value="Sun protein, domain 3"/>
    <property type="match status" value="1"/>
</dbReference>
<keyword evidence="16" id="KW-1185">Reference proteome</keyword>
<evidence type="ECO:0000256" key="1">
    <source>
        <dbReference type="ARBA" id="ARBA00002724"/>
    </source>
</evidence>
<sequence>MTKGTDMRELALGILLEVSAGEEYSHIALRNVLDKYQYLEKQERAFLTRLVEGTLERRIELDYIMDQFSSVKVKKQKPVIREILRMSVYQLKYMDSVPDSAVCNEAVKLAQKKGFRQLKGFVNGVLRNIARNLGEVKLPSEKEPVRYLSVRYSMPEWMVKEWLTIYGREQTETMLAAFCKKAPLTIRVNQNRISPADLKVRLEAQNIRVQAAPYIDGALQIEGFDYLGGLPEFREGLFQVQDVSSMLAVEIAGVKAGDYCIDVCAAPGGKSLYLAEKTGETGSVDARDLTEYKADLIRDNAERLGVTNVTVSVKDACVYEEASKEKADVLLADLPCSGLGVLSKKTDIKYRMSKEQQQELQELQRKILSTVEAYVKPGGTLVYSTCTINQGENEENVRWFLSHFPYEAVSLDDCLPEELQGKTTKQGYLQLLPGVHSCDGFFIAKFRKNNGK</sequence>
<comment type="similarity">
    <text evidence="13">Belongs to the class I-like SAM-binding methyltransferase superfamily. RsmB/NOP family.</text>
</comment>
<dbReference type="SUPFAM" id="SSF48013">
    <property type="entry name" value="NusB-like"/>
    <property type="match status" value="1"/>
</dbReference>
<evidence type="ECO:0000256" key="13">
    <source>
        <dbReference type="PROSITE-ProRule" id="PRU01023"/>
    </source>
</evidence>
<feature type="binding site" evidence="13">
    <location>
        <position position="333"/>
    </location>
    <ligand>
        <name>S-adenosyl-L-methionine</name>
        <dbReference type="ChEBI" id="CHEBI:59789"/>
    </ligand>
</feature>
<dbReference type="Gene3D" id="3.40.50.150">
    <property type="entry name" value="Vaccinia Virus protein VP39"/>
    <property type="match status" value="1"/>
</dbReference>
<feature type="binding site" evidence="13">
    <location>
        <position position="288"/>
    </location>
    <ligand>
        <name>S-adenosyl-L-methionine</name>
        <dbReference type="ChEBI" id="CHEBI:59789"/>
    </ligand>
</feature>
<feature type="binding site" evidence="13">
    <location>
        <begin position="264"/>
        <end position="270"/>
    </location>
    <ligand>
        <name>S-adenosyl-L-methionine</name>
        <dbReference type="ChEBI" id="CHEBI:59789"/>
    </ligand>
</feature>
<dbReference type="InterPro" id="IPR029063">
    <property type="entry name" value="SAM-dependent_MTases_sf"/>
</dbReference>
<dbReference type="InterPro" id="IPR006027">
    <property type="entry name" value="NusB_RsmB_TIM44"/>
</dbReference>
<dbReference type="GO" id="GO:0008168">
    <property type="term" value="F:methyltransferase activity"/>
    <property type="evidence" value="ECO:0007669"/>
    <property type="project" value="UniProtKB-KW"/>
</dbReference>
<dbReference type="PANTHER" id="PTHR22807">
    <property type="entry name" value="NOP2 YEAST -RELATED NOL1/NOP2/FMU SUN DOMAIN-CONTAINING"/>
    <property type="match status" value="1"/>
</dbReference>
<dbReference type="InterPro" id="IPR001678">
    <property type="entry name" value="MeTrfase_RsmB-F_NOP2_dom"/>
</dbReference>
<accession>A0ABT2RVS8</accession>
<evidence type="ECO:0000256" key="5">
    <source>
        <dbReference type="ARBA" id="ARBA00022552"/>
    </source>
</evidence>
<dbReference type="Proteomes" id="UP001652461">
    <property type="component" value="Unassembled WGS sequence"/>
</dbReference>
<dbReference type="EC" id="2.1.1.176" evidence="3"/>
<keyword evidence="9 13" id="KW-0694">RNA-binding</keyword>
<evidence type="ECO:0000313" key="16">
    <source>
        <dbReference type="Proteomes" id="UP001652461"/>
    </source>
</evidence>
<dbReference type="InterPro" id="IPR035926">
    <property type="entry name" value="NusB-like_sf"/>
</dbReference>
<dbReference type="Pfam" id="PF22458">
    <property type="entry name" value="RsmF-B_ferredox"/>
    <property type="match status" value="1"/>
</dbReference>
<evidence type="ECO:0000256" key="2">
    <source>
        <dbReference type="ARBA" id="ARBA00004496"/>
    </source>
</evidence>
<dbReference type="InterPro" id="IPR004573">
    <property type="entry name" value="rRNA_ssu_MeTfrase_B"/>
</dbReference>
<dbReference type="InterPro" id="IPR023267">
    <property type="entry name" value="RCMT"/>
</dbReference>
<dbReference type="CDD" id="cd02440">
    <property type="entry name" value="AdoMet_MTases"/>
    <property type="match status" value="1"/>
</dbReference>
<feature type="active site" description="Nucleophile" evidence="13">
    <location>
        <position position="386"/>
    </location>
</feature>
<evidence type="ECO:0000256" key="12">
    <source>
        <dbReference type="ARBA" id="ARBA00047283"/>
    </source>
</evidence>
<reference evidence="15 16" key="1">
    <citation type="journal article" date="2021" name="ISME Commun">
        <title>Automated analysis of genomic sequences facilitates high-throughput and comprehensive description of bacteria.</title>
        <authorList>
            <person name="Hitch T.C.A."/>
        </authorList>
    </citation>
    <scope>NUCLEOTIDE SEQUENCE [LARGE SCALE GENOMIC DNA]</scope>
    <source>
        <strain evidence="15 16">Sanger_04</strain>
    </source>
</reference>
<keyword evidence="7 13" id="KW-0808">Transferase</keyword>
<dbReference type="Pfam" id="PF01029">
    <property type="entry name" value="NusB"/>
    <property type="match status" value="1"/>
</dbReference>
<feature type="domain" description="SAM-dependent MTase RsmB/NOP-type" evidence="14">
    <location>
        <begin position="174"/>
        <end position="449"/>
    </location>
</feature>
<evidence type="ECO:0000259" key="14">
    <source>
        <dbReference type="PROSITE" id="PS51686"/>
    </source>
</evidence>
<dbReference type="Pfam" id="PF01189">
    <property type="entry name" value="Methyltr_RsmB-F"/>
    <property type="match status" value="1"/>
</dbReference>
<gene>
    <name evidence="15" type="primary">rsmB</name>
    <name evidence="15" type="ORF">OCV63_05815</name>
</gene>
<name>A0ABT2RVS8_9FIRM</name>
<evidence type="ECO:0000256" key="11">
    <source>
        <dbReference type="ARBA" id="ARBA00031088"/>
    </source>
</evidence>
<comment type="catalytic activity">
    <reaction evidence="12">
        <text>cytidine(967) in 16S rRNA + S-adenosyl-L-methionine = 5-methylcytidine(967) in 16S rRNA + S-adenosyl-L-homocysteine + H(+)</text>
        <dbReference type="Rhea" id="RHEA:42748"/>
        <dbReference type="Rhea" id="RHEA-COMP:10219"/>
        <dbReference type="Rhea" id="RHEA-COMP:10220"/>
        <dbReference type="ChEBI" id="CHEBI:15378"/>
        <dbReference type="ChEBI" id="CHEBI:57856"/>
        <dbReference type="ChEBI" id="CHEBI:59789"/>
        <dbReference type="ChEBI" id="CHEBI:74483"/>
        <dbReference type="ChEBI" id="CHEBI:82748"/>
        <dbReference type="EC" id="2.1.1.176"/>
    </reaction>
</comment>
<keyword evidence="8 13" id="KW-0949">S-adenosyl-L-methionine</keyword>
<evidence type="ECO:0000256" key="9">
    <source>
        <dbReference type="ARBA" id="ARBA00022884"/>
    </source>
</evidence>
<feature type="binding site" evidence="13">
    <location>
        <position position="315"/>
    </location>
    <ligand>
        <name>S-adenosyl-L-methionine</name>
        <dbReference type="ChEBI" id="CHEBI:59789"/>
    </ligand>
</feature>
<keyword evidence="4" id="KW-0963">Cytoplasm</keyword>
<evidence type="ECO:0000256" key="4">
    <source>
        <dbReference type="ARBA" id="ARBA00022490"/>
    </source>
</evidence>
<dbReference type="InterPro" id="IPR049560">
    <property type="entry name" value="MeTrfase_RsmB-F_NOP2_cat"/>
</dbReference>
<dbReference type="NCBIfam" id="NF011494">
    <property type="entry name" value="PRK14902.1"/>
    <property type="match status" value="1"/>
</dbReference>
<keyword evidence="6 13" id="KW-0489">Methyltransferase</keyword>
<dbReference type="InterPro" id="IPR054728">
    <property type="entry name" value="RsmB-like_ferredoxin"/>
</dbReference>
<dbReference type="GO" id="GO:0032259">
    <property type="term" value="P:methylation"/>
    <property type="evidence" value="ECO:0007669"/>
    <property type="project" value="UniProtKB-KW"/>
</dbReference>